<dbReference type="STRING" id="1544413.Clow_00920"/>
<proteinExistence type="predicted"/>
<evidence type="ECO:0000313" key="3">
    <source>
        <dbReference type="EMBL" id="KQB86712.1"/>
    </source>
</evidence>
<keyword evidence="2" id="KW-0732">Signal</keyword>
<feature type="region of interest" description="Disordered" evidence="1">
    <location>
        <begin position="229"/>
        <end position="252"/>
    </location>
</feature>
<dbReference type="AlphaFoldDB" id="A0A0Q1AIY9"/>
<feature type="signal peptide" evidence="2">
    <location>
        <begin position="1"/>
        <end position="23"/>
    </location>
</feature>
<feature type="chain" id="PRO_5038828746" description="Secreted protein" evidence="2">
    <location>
        <begin position="24"/>
        <end position="252"/>
    </location>
</feature>
<gene>
    <name evidence="3" type="ORF">Clow_00920</name>
</gene>
<accession>A0A0Q1AIY9</accession>
<name>A0A0Q1AIY9_9CORY</name>
<evidence type="ECO:0008006" key="5">
    <source>
        <dbReference type="Google" id="ProtNLM"/>
    </source>
</evidence>
<comment type="caution">
    <text evidence="3">The sequence shown here is derived from an EMBL/GenBank/DDBJ whole genome shotgun (WGS) entry which is preliminary data.</text>
</comment>
<evidence type="ECO:0000256" key="1">
    <source>
        <dbReference type="SAM" id="MobiDB-lite"/>
    </source>
</evidence>
<organism evidence="3 4">
    <name type="scientific">Corynebacterium lowii</name>
    <dbReference type="NCBI Taxonomy" id="1544413"/>
    <lineage>
        <taxon>Bacteria</taxon>
        <taxon>Bacillati</taxon>
        <taxon>Actinomycetota</taxon>
        <taxon>Actinomycetes</taxon>
        <taxon>Mycobacteriales</taxon>
        <taxon>Corynebacteriaceae</taxon>
        <taxon>Corynebacterium</taxon>
    </lineage>
</organism>
<reference evidence="3 4" key="1">
    <citation type="submission" date="2015-10" db="EMBL/GenBank/DDBJ databases">
        <title>Corynebacteirum lowii and Corynebacterium oculi species nova, derived from human clinical disease and and emended description of Corynebacterium mastiditis.</title>
        <authorList>
            <person name="Bernard K."/>
            <person name="Pacheco A.L."/>
            <person name="Mcdougall C."/>
            <person name="Burtx T."/>
            <person name="Weibe D."/>
            <person name="Tyler S."/>
            <person name="Olson A.B."/>
            <person name="Cnockaert M."/>
            <person name="Eguchi H."/>
            <person name="Kuwahara T."/>
            <person name="Nakayama-Imaohji H."/>
            <person name="Boudewijins M."/>
            <person name="Van Hoecke F."/>
            <person name="Bernier A.-M."/>
            <person name="Vandamme P."/>
        </authorList>
    </citation>
    <scope>NUCLEOTIDE SEQUENCE [LARGE SCALE GENOMIC DNA]</scope>
    <source>
        <strain evidence="3 4">NML 130206</strain>
    </source>
</reference>
<sequence>MMNFSASAKALIAAAVVTPLVLSGCSSDSGDSEDTSTAAATTSASSQAASASAAPSTSAAPAPANTASASPAAPPQAAAASAQQSAPPAAVQAQGQQGAQGGQNQDQQNQGQQGQPLPAQGDNSGLPIATVDPIPSGQPANAQDSEAIRTLVTGFNNETTMRRKMEYLPEHTCSRVIQENGGPEAFDFSAIPDVDLNQMPGGEQYDSSVAEVRDIVVDGDQASATVVANTNNGPSEATQRFSRENGSWTFCN</sequence>
<feature type="compositionally biased region" description="Low complexity" evidence="1">
    <location>
        <begin position="23"/>
        <end position="120"/>
    </location>
</feature>
<keyword evidence="4" id="KW-1185">Reference proteome</keyword>
<evidence type="ECO:0000256" key="2">
    <source>
        <dbReference type="SAM" id="SignalP"/>
    </source>
</evidence>
<dbReference type="PATRIC" id="fig|1544413.3.peg.926"/>
<dbReference type="Proteomes" id="UP000050488">
    <property type="component" value="Unassembled WGS sequence"/>
</dbReference>
<evidence type="ECO:0000313" key="4">
    <source>
        <dbReference type="Proteomes" id="UP000050488"/>
    </source>
</evidence>
<dbReference type="EMBL" id="LKEV01000002">
    <property type="protein sequence ID" value="KQB86712.1"/>
    <property type="molecule type" value="Genomic_DNA"/>
</dbReference>
<protein>
    <recommendedName>
        <fullName evidence="5">Secreted protein</fullName>
    </recommendedName>
</protein>
<feature type="region of interest" description="Disordered" evidence="1">
    <location>
        <begin position="23"/>
        <end position="146"/>
    </location>
</feature>